<feature type="DNA-binding region" description="OmpR/PhoB-type" evidence="3">
    <location>
        <begin position="148"/>
        <end position="255"/>
    </location>
</feature>
<dbReference type="CDD" id="cd00383">
    <property type="entry name" value="trans_reg_C"/>
    <property type="match status" value="1"/>
</dbReference>
<sequence length="259" mass="27851">MAEDPTDLDDRLRGMFLGRTALVLEDEPELAGHLASVLSRHGFADVDVVADGEEAVARAGAQPFDILVLDRQVPGLNGLAALERIRASGASSGSPALFLTALGTERQRVEGIASGGDDYVVKPVGDLELLARLAALLRRQVQEPERGTRTVQNGPLMVDPATLTARLGEEALDLTPREHGILLVLAENSGLPVTRSMLWSRCWSDYNFMPANATNTIDVHVSRLRKKLDAASEPIPESLKPLIVAVRGRGLMLRDLGAI</sequence>
<dbReference type="InterPro" id="IPR039420">
    <property type="entry name" value="WalR-like"/>
</dbReference>
<keyword evidence="1 3" id="KW-0238">DNA-binding</keyword>
<dbReference type="GO" id="GO:0000156">
    <property type="term" value="F:phosphorelay response regulator activity"/>
    <property type="evidence" value="ECO:0007669"/>
    <property type="project" value="TreeGrafter"/>
</dbReference>
<dbReference type="AlphaFoldDB" id="A0A219B1V5"/>
<feature type="domain" description="Response regulatory" evidence="4">
    <location>
        <begin position="20"/>
        <end position="137"/>
    </location>
</feature>
<dbReference type="Pfam" id="PF00486">
    <property type="entry name" value="Trans_reg_C"/>
    <property type="match status" value="1"/>
</dbReference>
<evidence type="ECO:0000259" key="5">
    <source>
        <dbReference type="PROSITE" id="PS51755"/>
    </source>
</evidence>
<evidence type="ECO:0000256" key="1">
    <source>
        <dbReference type="ARBA" id="ARBA00023125"/>
    </source>
</evidence>
<dbReference type="Proteomes" id="UP000198462">
    <property type="component" value="Unassembled WGS sequence"/>
</dbReference>
<feature type="modified residue" description="4-aspartylphosphate" evidence="2">
    <location>
        <position position="70"/>
    </location>
</feature>
<dbReference type="Pfam" id="PF00072">
    <property type="entry name" value="Response_reg"/>
    <property type="match status" value="1"/>
</dbReference>
<dbReference type="GO" id="GO:0000976">
    <property type="term" value="F:transcription cis-regulatory region binding"/>
    <property type="evidence" value="ECO:0007669"/>
    <property type="project" value="TreeGrafter"/>
</dbReference>
<dbReference type="PROSITE" id="PS50110">
    <property type="entry name" value="RESPONSE_REGULATORY"/>
    <property type="match status" value="1"/>
</dbReference>
<dbReference type="EMBL" id="NFZT01000001">
    <property type="protein sequence ID" value="OWV32342.1"/>
    <property type="molecule type" value="Genomic_DNA"/>
</dbReference>
<dbReference type="Gene3D" id="1.10.10.10">
    <property type="entry name" value="Winged helix-like DNA-binding domain superfamily/Winged helix DNA-binding domain"/>
    <property type="match status" value="1"/>
</dbReference>
<keyword evidence="2" id="KW-0597">Phosphoprotein</keyword>
<evidence type="ECO:0000256" key="3">
    <source>
        <dbReference type="PROSITE-ProRule" id="PRU01091"/>
    </source>
</evidence>
<dbReference type="SMART" id="SM00448">
    <property type="entry name" value="REC"/>
    <property type="match status" value="1"/>
</dbReference>
<dbReference type="GO" id="GO:0032993">
    <property type="term" value="C:protein-DNA complex"/>
    <property type="evidence" value="ECO:0007669"/>
    <property type="project" value="TreeGrafter"/>
</dbReference>
<keyword evidence="7" id="KW-1185">Reference proteome</keyword>
<protein>
    <submittedName>
        <fullName evidence="6">Two-component system response regulator</fullName>
    </submittedName>
</protein>
<accession>A0A219B1V5</accession>
<evidence type="ECO:0000256" key="2">
    <source>
        <dbReference type="PROSITE-ProRule" id="PRU00169"/>
    </source>
</evidence>
<gene>
    <name evidence="6" type="ORF">B5C34_01980</name>
</gene>
<proteinExistence type="predicted"/>
<dbReference type="PANTHER" id="PTHR48111">
    <property type="entry name" value="REGULATOR OF RPOS"/>
    <property type="match status" value="1"/>
</dbReference>
<dbReference type="PANTHER" id="PTHR48111:SF36">
    <property type="entry name" value="TRANSCRIPTIONAL REGULATORY PROTEIN CUTR"/>
    <property type="match status" value="1"/>
</dbReference>
<dbReference type="InterPro" id="IPR011006">
    <property type="entry name" value="CheY-like_superfamily"/>
</dbReference>
<dbReference type="SUPFAM" id="SSF52172">
    <property type="entry name" value="CheY-like"/>
    <property type="match status" value="1"/>
</dbReference>
<evidence type="ECO:0000313" key="7">
    <source>
        <dbReference type="Proteomes" id="UP000198462"/>
    </source>
</evidence>
<feature type="domain" description="OmpR/PhoB-type" evidence="5">
    <location>
        <begin position="148"/>
        <end position="255"/>
    </location>
</feature>
<evidence type="ECO:0000259" key="4">
    <source>
        <dbReference type="PROSITE" id="PS50110"/>
    </source>
</evidence>
<dbReference type="GO" id="GO:0006355">
    <property type="term" value="P:regulation of DNA-templated transcription"/>
    <property type="evidence" value="ECO:0007669"/>
    <property type="project" value="InterPro"/>
</dbReference>
<organism evidence="6 7">
    <name type="scientific">Pacificimonas flava</name>
    <dbReference type="NCBI Taxonomy" id="1234595"/>
    <lineage>
        <taxon>Bacteria</taxon>
        <taxon>Pseudomonadati</taxon>
        <taxon>Pseudomonadota</taxon>
        <taxon>Alphaproteobacteria</taxon>
        <taxon>Sphingomonadales</taxon>
        <taxon>Sphingosinicellaceae</taxon>
        <taxon>Pacificimonas</taxon>
    </lineage>
</organism>
<dbReference type="InterPro" id="IPR001867">
    <property type="entry name" value="OmpR/PhoB-type_DNA-bd"/>
</dbReference>
<dbReference type="RefSeq" id="WP_088711140.1">
    <property type="nucleotide sequence ID" value="NZ_NFZT01000001.1"/>
</dbReference>
<dbReference type="OrthoDB" id="7580355at2"/>
<name>A0A219B1V5_9SPHN</name>
<dbReference type="PROSITE" id="PS51755">
    <property type="entry name" value="OMPR_PHOB"/>
    <property type="match status" value="1"/>
</dbReference>
<dbReference type="Gene3D" id="3.40.50.2300">
    <property type="match status" value="1"/>
</dbReference>
<dbReference type="GO" id="GO:0005829">
    <property type="term" value="C:cytosol"/>
    <property type="evidence" value="ECO:0007669"/>
    <property type="project" value="TreeGrafter"/>
</dbReference>
<evidence type="ECO:0000313" key="6">
    <source>
        <dbReference type="EMBL" id="OWV32342.1"/>
    </source>
</evidence>
<reference evidence="7" key="1">
    <citation type="submission" date="2017-05" db="EMBL/GenBank/DDBJ databases">
        <authorList>
            <person name="Lin X."/>
        </authorList>
    </citation>
    <scope>NUCLEOTIDE SEQUENCE [LARGE SCALE GENOMIC DNA]</scope>
    <source>
        <strain evidence="7">JLT2012</strain>
    </source>
</reference>
<dbReference type="InterPro" id="IPR036388">
    <property type="entry name" value="WH-like_DNA-bd_sf"/>
</dbReference>
<dbReference type="InterPro" id="IPR001789">
    <property type="entry name" value="Sig_transdc_resp-reg_receiver"/>
</dbReference>
<dbReference type="SMART" id="SM00862">
    <property type="entry name" value="Trans_reg_C"/>
    <property type="match status" value="1"/>
</dbReference>
<comment type="caution">
    <text evidence="6">The sequence shown here is derived from an EMBL/GenBank/DDBJ whole genome shotgun (WGS) entry which is preliminary data.</text>
</comment>